<evidence type="ECO:0000256" key="6">
    <source>
        <dbReference type="ARBA" id="ARBA00048117"/>
    </source>
</evidence>
<evidence type="ECO:0000256" key="4">
    <source>
        <dbReference type="ARBA" id="ARBA00022723"/>
    </source>
</evidence>
<feature type="domain" description="Gcp-like" evidence="7">
    <location>
        <begin position="63"/>
        <end position="362"/>
    </location>
</feature>
<dbReference type="Pfam" id="PF00814">
    <property type="entry name" value="TsaD"/>
    <property type="match status" value="1"/>
</dbReference>
<dbReference type="InterPro" id="IPR000905">
    <property type="entry name" value="Gcp-like_dom"/>
</dbReference>
<dbReference type="SUPFAM" id="SSF53067">
    <property type="entry name" value="Actin-like ATPase domain"/>
    <property type="match status" value="1"/>
</dbReference>
<evidence type="ECO:0000256" key="5">
    <source>
        <dbReference type="ARBA" id="ARBA00023315"/>
    </source>
</evidence>
<keyword evidence="5" id="KW-0012">Acyltransferase</keyword>
<dbReference type="PANTHER" id="PTHR11735">
    <property type="entry name" value="TRNA N6-ADENOSINE THREONYLCARBAMOYLTRANSFERASE"/>
    <property type="match status" value="1"/>
</dbReference>
<name>A0ABD6EFT6_9BILA</name>
<dbReference type="InterPro" id="IPR043129">
    <property type="entry name" value="ATPase_NBD"/>
</dbReference>
<dbReference type="CDD" id="cd24134">
    <property type="entry name" value="ASKHA_NBD_OSGEPL1_QRI7_euk"/>
    <property type="match status" value="1"/>
</dbReference>
<keyword evidence="2" id="KW-0808">Transferase</keyword>
<keyword evidence="3" id="KW-0819">tRNA processing</keyword>
<evidence type="ECO:0000256" key="2">
    <source>
        <dbReference type="ARBA" id="ARBA00022679"/>
    </source>
</evidence>
<dbReference type="AlphaFoldDB" id="A0ABD6EFT6"/>
<proteinExistence type="predicted"/>
<dbReference type="GO" id="GO:0046872">
    <property type="term" value="F:metal ion binding"/>
    <property type="evidence" value="ECO:0007669"/>
    <property type="project" value="UniProtKB-KW"/>
</dbReference>
<evidence type="ECO:0000259" key="7">
    <source>
        <dbReference type="Pfam" id="PF00814"/>
    </source>
</evidence>
<keyword evidence="4" id="KW-0479">Metal-binding</keyword>
<comment type="catalytic activity">
    <reaction evidence="6">
        <text>L-threonylcarbamoyladenylate + adenosine(37) in tRNA = N(6)-L-threonylcarbamoyladenosine(37) in tRNA + AMP + H(+)</text>
        <dbReference type="Rhea" id="RHEA:37059"/>
        <dbReference type="Rhea" id="RHEA-COMP:10162"/>
        <dbReference type="Rhea" id="RHEA-COMP:10163"/>
        <dbReference type="ChEBI" id="CHEBI:15378"/>
        <dbReference type="ChEBI" id="CHEBI:73682"/>
        <dbReference type="ChEBI" id="CHEBI:74411"/>
        <dbReference type="ChEBI" id="CHEBI:74418"/>
        <dbReference type="ChEBI" id="CHEBI:456215"/>
        <dbReference type="EC" id="2.3.1.234"/>
    </reaction>
</comment>
<dbReference type="Proteomes" id="UP001608902">
    <property type="component" value="Unassembled WGS sequence"/>
</dbReference>
<gene>
    <name evidence="8" type="ORF">AB6A40_005255</name>
</gene>
<dbReference type="PANTHER" id="PTHR11735:SF6">
    <property type="entry name" value="TRNA N6-ADENOSINE THREONYLCARBAMOYLTRANSFERASE, MITOCHONDRIAL"/>
    <property type="match status" value="1"/>
</dbReference>
<evidence type="ECO:0000313" key="9">
    <source>
        <dbReference type="Proteomes" id="UP001608902"/>
    </source>
</evidence>
<evidence type="ECO:0000313" key="8">
    <source>
        <dbReference type="EMBL" id="MFH4978546.1"/>
    </source>
</evidence>
<reference evidence="8 9" key="1">
    <citation type="submission" date="2024-08" db="EMBL/GenBank/DDBJ databases">
        <title>Gnathostoma spinigerum genome.</title>
        <authorList>
            <person name="Gonzalez-Bertolin B."/>
            <person name="Monzon S."/>
            <person name="Zaballos A."/>
            <person name="Jimenez P."/>
            <person name="Dekumyoy P."/>
            <person name="Varona S."/>
            <person name="Cuesta I."/>
            <person name="Sumanam S."/>
            <person name="Adisakwattana P."/>
            <person name="Gasser R.B."/>
            <person name="Hernandez-Gonzalez A."/>
            <person name="Young N.D."/>
            <person name="Perteguer M.J."/>
        </authorList>
    </citation>
    <scope>NUCLEOTIDE SEQUENCE [LARGE SCALE GENOMIC DNA]</scope>
    <source>
        <strain evidence="8">AL3</strain>
        <tissue evidence="8">Liver</tissue>
    </source>
</reference>
<dbReference type="NCBIfam" id="TIGR00329">
    <property type="entry name" value="gcp_kae1"/>
    <property type="match status" value="1"/>
</dbReference>
<dbReference type="PRINTS" id="PR00789">
    <property type="entry name" value="OSIALOPTASE"/>
</dbReference>
<dbReference type="InterPro" id="IPR017861">
    <property type="entry name" value="KAE1/TsaD"/>
</dbReference>
<dbReference type="GO" id="GO:0008033">
    <property type="term" value="P:tRNA processing"/>
    <property type="evidence" value="ECO:0007669"/>
    <property type="project" value="UniProtKB-KW"/>
</dbReference>
<dbReference type="EC" id="2.3.1.234" evidence="1"/>
<sequence length="429" mass="47402">MVFFFVMNVAYRLWSEGHPLRHTISFTFGLMKSHIRRKVTVVLGIETSCDDTAVAVVSSERRILSERRYADRSVQTRLGGICPSVSAAQHRSLIGRFVKECVEESGIRLSDLDAIAVSTRPGLVICLKVGIHKALSLSREGRIPLIPVHHMQAHATVSSFFDPSIAYPYIVVLVSGAHALLALCRGPDRFDLFASSESGSPGECLDKIGRELGVQNDTEFSQMHAGAAIENLAKRKTNNGHLRYPIRMPSAKRANFHFAVIRCSYSNMLSRIAKDDINIPDFCASVQHTIAVHLASKLFHLLDYFDDAGQIPYISPSIVVSGGVAANKCVVDAIGKVGGHFGLRVFAVPLQYCSDNAVMVAWNGIQLLNAKSESVVNSHLIPPFIFAEGRSPIGRDCSEMVPLRPRRRISMKSIAEHQIRLFKARRSWQ</sequence>
<protein>
    <recommendedName>
        <fullName evidence="1">N(6)-L-threonylcarbamoyladenine synthase</fullName>
        <ecNumber evidence="1">2.3.1.234</ecNumber>
    </recommendedName>
</protein>
<accession>A0ABD6EFT6</accession>
<dbReference type="Gene3D" id="3.30.420.40">
    <property type="match status" value="2"/>
</dbReference>
<evidence type="ECO:0000256" key="3">
    <source>
        <dbReference type="ARBA" id="ARBA00022694"/>
    </source>
</evidence>
<dbReference type="EMBL" id="JBGFUD010003288">
    <property type="protein sequence ID" value="MFH4978546.1"/>
    <property type="molecule type" value="Genomic_DNA"/>
</dbReference>
<comment type="caution">
    <text evidence="8">The sequence shown here is derived from an EMBL/GenBank/DDBJ whole genome shotgun (WGS) entry which is preliminary data.</text>
</comment>
<organism evidence="8 9">
    <name type="scientific">Gnathostoma spinigerum</name>
    <dbReference type="NCBI Taxonomy" id="75299"/>
    <lineage>
        <taxon>Eukaryota</taxon>
        <taxon>Metazoa</taxon>
        <taxon>Ecdysozoa</taxon>
        <taxon>Nematoda</taxon>
        <taxon>Chromadorea</taxon>
        <taxon>Rhabditida</taxon>
        <taxon>Spirurina</taxon>
        <taxon>Gnathostomatomorpha</taxon>
        <taxon>Gnathostomatoidea</taxon>
        <taxon>Gnathostomatidae</taxon>
        <taxon>Gnathostoma</taxon>
    </lineage>
</organism>
<dbReference type="GO" id="GO:0061711">
    <property type="term" value="F:tRNA N(6)-L-threonylcarbamoyladenine synthase activity"/>
    <property type="evidence" value="ECO:0007669"/>
    <property type="project" value="UniProtKB-EC"/>
</dbReference>
<keyword evidence="9" id="KW-1185">Reference proteome</keyword>
<evidence type="ECO:0000256" key="1">
    <source>
        <dbReference type="ARBA" id="ARBA00012156"/>
    </source>
</evidence>